<feature type="region of interest" description="Disordered" evidence="1">
    <location>
        <begin position="438"/>
        <end position="502"/>
    </location>
</feature>
<dbReference type="GO" id="GO:0008237">
    <property type="term" value="F:metallopeptidase activity"/>
    <property type="evidence" value="ECO:0007669"/>
    <property type="project" value="InterPro"/>
</dbReference>
<name>U1HJP2_ENDPU</name>
<feature type="compositionally biased region" description="Basic and acidic residues" evidence="1">
    <location>
        <begin position="289"/>
        <end position="311"/>
    </location>
</feature>
<dbReference type="PANTHER" id="PTHR47843:SF2">
    <property type="entry name" value="BTB DOMAIN-CONTAINING PROTEIN"/>
    <property type="match status" value="1"/>
</dbReference>
<dbReference type="Gene3D" id="1.10.10.2360">
    <property type="match status" value="1"/>
</dbReference>
<dbReference type="CDD" id="cd18186">
    <property type="entry name" value="BTB_POZ_ZBTB_KLHL-like"/>
    <property type="match status" value="1"/>
</dbReference>
<dbReference type="InterPro" id="IPR011333">
    <property type="entry name" value="SKP1/BTB/POZ_sf"/>
</dbReference>
<dbReference type="EMBL" id="KE721317">
    <property type="protein sequence ID" value="ERF70470.1"/>
    <property type="molecule type" value="Genomic_DNA"/>
</dbReference>
<sequence>MFRAFITITSGAQSDPDGFLHDRNLILSMPGNPREYRSLLDGMDDKHVVQDETPDPVHITHFASILSHKVHISPVLNSLARSPLRETPFSQVREMVLTRPAGFQMVVEDVVMRNAPLAELRLLLMPSLAVHFSKLVSVAASALWLTTSINAAPTPVEKVEALLKRAITKWEDCTDDQRKKGGQAFADAATIARWTFDNKLKDEKEYKDTDAYSHYFVGEDSETITSMLDDIQQNNDPTNPVFQFKVSCKATDDCGTGDTASLAITDALPRTDNFMPTIRLCPKFFDPNTRETKNDLDSKEFKKNPGRRDKSWCQPGQKFADFEVAGLTVLHEMTHLYFAASPIQLPIRSSSSTGLTSALSEPASPTSHSDVSNDSPSTMPVNIPTTYPDSPFHATIENDLLGDKIIYHSIGMMPAYSSCSFEEVRLADYDKGSLASQRANGVAQQAPFGSGGNAFGPQPSTAPVGTERDDPLDDASPGGTATGQVASSVSMPNKSDPLTTTNGNPFLPVKLLKYQDDETVKVFVGSTKASFNIHKNMVCKISPFFQGACNSLFKEALSGEIYLPEADPQAFDIFMDWMYTRLINFPGHPPKKESIRETKAWWILAAKMYVLAQYLQCTTFGNAVIDLICRSLTTEHILRGPHNDVIDLVYNSTIGDCGLRKLLVAMSVWWTSSDRWKEGKDWKTFLEGLPAEYSHDLVFQLQRRNHKLDQDPFVNEETCQVFRDAELGWQAIKG</sequence>
<protein>
    <recommendedName>
        <fullName evidence="2">BTB domain-containing protein</fullName>
    </recommendedName>
</protein>
<dbReference type="Pfam" id="PF00651">
    <property type="entry name" value="BTB"/>
    <property type="match status" value="1"/>
</dbReference>
<reference evidence="4" key="1">
    <citation type="journal article" date="2014" name="BMC Genomics">
        <title>Genome characteristics reveal the impact of lichenization on lichen-forming fungus Endocarpon pusillum Hedwig (Verrucariales, Ascomycota).</title>
        <authorList>
            <person name="Wang Y.-Y."/>
            <person name="Liu B."/>
            <person name="Zhang X.-Y."/>
            <person name="Zhou Q.-M."/>
            <person name="Zhang T."/>
            <person name="Li H."/>
            <person name="Yu Y.-F."/>
            <person name="Zhang X.-L."/>
            <person name="Hao X.-Y."/>
            <person name="Wang M."/>
            <person name="Wang L."/>
            <person name="Wei J.-C."/>
        </authorList>
    </citation>
    <scope>NUCLEOTIDE SEQUENCE [LARGE SCALE GENOMIC DNA]</scope>
    <source>
        <strain evidence="4">Z07020 / HMAS-L-300199</strain>
    </source>
</reference>
<dbReference type="PROSITE" id="PS50097">
    <property type="entry name" value="BTB"/>
    <property type="match status" value="1"/>
</dbReference>
<dbReference type="SMART" id="SM00225">
    <property type="entry name" value="BTB"/>
    <property type="match status" value="1"/>
</dbReference>
<evidence type="ECO:0000313" key="4">
    <source>
        <dbReference type="Proteomes" id="UP000019373"/>
    </source>
</evidence>
<dbReference type="RefSeq" id="XP_007803928.1">
    <property type="nucleotide sequence ID" value="XM_007805737.1"/>
</dbReference>
<feature type="region of interest" description="Disordered" evidence="1">
    <location>
        <begin position="351"/>
        <end position="385"/>
    </location>
</feature>
<feature type="compositionally biased region" description="Polar residues" evidence="1">
    <location>
        <begin position="363"/>
        <end position="385"/>
    </location>
</feature>
<evidence type="ECO:0000259" key="2">
    <source>
        <dbReference type="PROSITE" id="PS50097"/>
    </source>
</evidence>
<dbReference type="AlphaFoldDB" id="U1HJP2"/>
<dbReference type="Proteomes" id="UP000019373">
    <property type="component" value="Unassembled WGS sequence"/>
</dbReference>
<evidence type="ECO:0000256" key="1">
    <source>
        <dbReference type="SAM" id="MobiDB-lite"/>
    </source>
</evidence>
<dbReference type="eggNOG" id="ENOG502STH4">
    <property type="taxonomic scope" value="Eukaryota"/>
</dbReference>
<dbReference type="SUPFAM" id="SSF55486">
    <property type="entry name" value="Metalloproteases ('zincins'), catalytic domain"/>
    <property type="match status" value="1"/>
</dbReference>
<feature type="compositionally biased region" description="Polar residues" evidence="1">
    <location>
        <begin position="482"/>
        <end position="502"/>
    </location>
</feature>
<evidence type="ECO:0000313" key="3">
    <source>
        <dbReference type="EMBL" id="ERF70470.1"/>
    </source>
</evidence>
<dbReference type="InterPro" id="IPR000210">
    <property type="entry name" value="BTB/POZ_dom"/>
</dbReference>
<feature type="compositionally biased region" description="Low complexity" evidence="1">
    <location>
        <begin position="351"/>
        <end position="360"/>
    </location>
</feature>
<proteinExistence type="predicted"/>
<dbReference type="InterPro" id="IPR024079">
    <property type="entry name" value="MetalloPept_cat_dom_sf"/>
</dbReference>
<accession>U1HJP2</accession>
<organism evidence="3 4">
    <name type="scientific">Endocarpon pusillum (strain Z07020 / HMAS-L-300199)</name>
    <name type="common">Lichen-forming fungus</name>
    <dbReference type="NCBI Taxonomy" id="1263415"/>
    <lineage>
        <taxon>Eukaryota</taxon>
        <taxon>Fungi</taxon>
        <taxon>Dikarya</taxon>
        <taxon>Ascomycota</taxon>
        <taxon>Pezizomycotina</taxon>
        <taxon>Eurotiomycetes</taxon>
        <taxon>Chaetothyriomycetidae</taxon>
        <taxon>Verrucariales</taxon>
        <taxon>Verrucariaceae</taxon>
        <taxon>Endocarpon</taxon>
    </lineage>
</organism>
<dbReference type="SUPFAM" id="SSF54695">
    <property type="entry name" value="POZ domain"/>
    <property type="match status" value="1"/>
</dbReference>
<gene>
    <name evidence="3" type="ORF">EPUS_04748</name>
</gene>
<keyword evidence="4" id="KW-1185">Reference proteome</keyword>
<dbReference type="Gene3D" id="3.40.390.10">
    <property type="entry name" value="Collagenase (Catalytic Domain)"/>
    <property type="match status" value="1"/>
</dbReference>
<dbReference type="HOGENOM" id="CLU_377676_0_0_1"/>
<feature type="region of interest" description="Disordered" evidence="1">
    <location>
        <begin position="289"/>
        <end position="312"/>
    </location>
</feature>
<dbReference type="PANTHER" id="PTHR47843">
    <property type="entry name" value="BTB DOMAIN-CONTAINING PROTEIN-RELATED"/>
    <property type="match status" value="1"/>
</dbReference>
<dbReference type="Gene3D" id="3.30.710.10">
    <property type="entry name" value="Potassium Channel Kv1.1, Chain A"/>
    <property type="match status" value="1"/>
</dbReference>
<dbReference type="GeneID" id="19239702"/>
<dbReference type="OrthoDB" id="1022638at2759"/>
<feature type="domain" description="BTB" evidence="2">
    <location>
        <begin position="518"/>
        <end position="587"/>
    </location>
</feature>